<protein>
    <recommendedName>
        <fullName evidence="2">Anti-sigma factor antagonist</fullName>
    </recommendedName>
</protein>
<evidence type="ECO:0000313" key="4">
    <source>
        <dbReference type="EMBL" id="MCP2345603.1"/>
    </source>
</evidence>
<evidence type="ECO:0000259" key="3">
    <source>
        <dbReference type="PROSITE" id="PS50801"/>
    </source>
</evidence>
<dbReference type="PROSITE" id="PS50801">
    <property type="entry name" value="STAS"/>
    <property type="match status" value="1"/>
</dbReference>
<dbReference type="InterPro" id="IPR036513">
    <property type="entry name" value="STAS_dom_sf"/>
</dbReference>
<comment type="caution">
    <text evidence="4">The sequence shown here is derived from an EMBL/GenBank/DDBJ whole genome shotgun (WGS) entry which is preliminary data.</text>
</comment>
<gene>
    <name evidence="4" type="ORF">HD595_001725</name>
</gene>
<dbReference type="CDD" id="cd07043">
    <property type="entry name" value="STAS_anti-anti-sigma_factors"/>
    <property type="match status" value="1"/>
</dbReference>
<dbReference type="Proteomes" id="UP001320766">
    <property type="component" value="Unassembled WGS sequence"/>
</dbReference>
<organism evidence="4 5">
    <name type="scientific">Nonomuraea roseoviolacea subsp. carminata</name>
    <dbReference type="NCBI Taxonomy" id="160689"/>
    <lineage>
        <taxon>Bacteria</taxon>
        <taxon>Bacillati</taxon>
        <taxon>Actinomycetota</taxon>
        <taxon>Actinomycetes</taxon>
        <taxon>Streptosporangiales</taxon>
        <taxon>Streptosporangiaceae</taxon>
        <taxon>Nonomuraea</taxon>
    </lineage>
</organism>
<feature type="domain" description="STAS" evidence="3">
    <location>
        <begin position="4"/>
        <end position="122"/>
    </location>
</feature>
<proteinExistence type="inferred from homology"/>
<evidence type="ECO:0000313" key="5">
    <source>
        <dbReference type="Proteomes" id="UP001320766"/>
    </source>
</evidence>
<dbReference type="InterPro" id="IPR002645">
    <property type="entry name" value="STAS_dom"/>
</dbReference>
<keyword evidence="5" id="KW-1185">Reference proteome</keyword>
<dbReference type="RefSeq" id="WP_253767303.1">
    <property type="nucleotide sequence ID" value="NZ_BAAAVE010000052.1"/>
</dbReference>
<accession>A0ABT1JV23</accession>
<evidence type="ECO:0000256" key="1">
    <source>
        <dbReference type="ARBA" id="ARBA00009013"/>
    </source>
</evidence>
<dbReference type="PANTHER" id="PTHR33495">
    <property type="entry name" value="ANTI-SIGMA FACTOR ANTAGONIST TM_1081-RELATED-RELATED"/>
    <property type="match status" value="1"/>
</dbReference>
<sequence length="122" mass="12694">MTALIVQSAHDQDHTVIALIGDLDALSAARLDGAVEAALYDGRRHLTVDAADLVFCDCSGVGALLRARRAVTAVQGTMTLANVHGVLRRILDVTRLDAAFSEKHDLGLPSSVPPGAAVAQAL</sequence>
<dbReference type="SUPFAM" id="SSF52091">
    <property type="entry name" value="SpoIIaa-like"/>
    <property type="match status" value="1"/>
</dbReference>
<dbReference type="InterPro" id="IPR003658">
    <property type="entry name" value="Anti-sigma_ant"/>
</dbReference>
<dbReference type="NCBIfam" id="TIGR00377">
    <property type="entry name" value="ant_ant_sig"/>
    <property type="match status" value="1"/>
</dbReference>
<dbReference type="EMBL" id="JAMZEC010000001">
    <property type="protein sequence ID" value="MCP2345603.1"/>
    <property type="molecule type" value="Genomic_DNA"/>
</dbReference>
<comment type="similarity">
    <text evidence="1 2">Belongs to the anti-sigma-factor antagonist family.</text>
</comment>
<dbReference type="Gene3D" id="3.30.750.24">
    <property type="entry name" value="STAS domain"/>
    <property type="match status" value="1"/>
</dbReference>
<name>A0ABT1JV23_9ACTN</name>
<dbReference type="Pfam" id="PF01740">
    <property type="entry name" value="STAS"/>
    <property type="match status" value="1"/>
</dbReference>
<evidence type="ECO:0000256" key="2">
    <source>
        <dbReference type="RuleBase" id="RU003749"/>
    </source>
</evidence>
<reference evidence="4 5" key="1">
    <citation type="submission" date="2022-06" db="EMBL/GenBank/DDBJ databases">
        <title>Sequencing the genomes of 1000 actinobacteria strains.</title>
        <authorList>
            <person name="Klenk H.-P."/>
        </authorList>
    </citation>
    <scope>NUCLEOTIDE SEQUENCE [LARGE SCALE GENOMIC DNA]</scope>
    <source>
        <strain evidence="4 5">DSM 44170</strain>
    </source>
</reference>
<dbReference type="PANTHER" id="PTHR33495:SF2">
    <property type="entry name" value="ANTI-SIGMA FACTOR ANTAGONIST TM_1081-RELATED"/>
    <property type="match status" value="1"/>
</dbReference>